<keyword evidence="1" id="KW-0812">Transmembrane</keyword>
<keyword evidence="3" id="KW-1185">Reference proteome</keyword>
<accession>A0A6A6Q5T0</accession>
<dbReference type="AlphaFoldDB" id="A0A6A6Q5T0"/>
<evidence type="ECO:0000313" key="2">
    <source>
        <dbReference type="EMBL" id="KAF2486993.1"/>
    </source>
</evidence>
<proteinExistence type="predicted"/>
<evidence type="ECO:0008006" key="4">
    <source>
        <dbReference type="Google" id="ProtNLM"/>
    </source>
</evidence>
<sequence length="296" mass="32989">MPHFYDSFPPHLQEWALEQSVFFTASAPTYGRHINLSPKGVPSSTLAIFDENHAAYLDLTGSGTETISHIYENGRLTIMFCSFSSKPRILRLFCTGRVVEHDHPAFQETIAAMKLAEIPGTRAVVLLDIWKVQTSCGYAVPVVESSDLGETEKAIEPGAVEKGELKQASRRGFDDRHMLEKWMVNKIEKKALGEYRIKWNSRSLDGLPGLRAARRMKGESVWIGDARARAYNALYHPMAVMLGMILGVVLTLAVLQSSSSGTLNVDKTLATLYLVLRRLSLMVERSWTVVSEGFGR</sequence>
<keyword evidence="1" id="KW-1133">Transmembrane helix</keyword>
<dbReference type="OrthoDB" id="539398at2759"/>
<dbReference type="InterPro" id="IPR012349">
    <property type="entry name" value="Split_barrel_FMN-bd"/>
</dbReference>
<dbReference type="GeneID" id="54477292"/>
<feature type="transmembrane region" description="Helical" evidence="1">
    <location>
        <begin position="234"/>
        <end position="255"/>
    </location>
</feature>
<keyword evidence="1" id="KW-0472">Membrane</keyword>
<organism evidence="2 3">
    <name type="scientific">Neohortaea acidophila</name>
    <dbReference type="NCBI Taxonomy" id="245834"/>
    <lineage>
        <taxon>Eukaryota</taxon>
        <taxon>Fungi</taxon>
        <taxon>Dikarya</taxon>
        <taxon>Ascomycota</taxon>
        <taxon>Pezizomycotina</taxon>
        <taxon>Dothideomycetes</taxon>
        <taxon>Dothideomycetidae</taxon>
        <taxon>Mycosphaerellales</taxon>
        <taxon>Teratosphaeriaceae</taxon>
        <taxon>Neohortaea</taxon>
    </lineage>
</organism>
<reference evidence="2" key="1">
    <citation type="journal article" date="2020" name="Stud. Mycol.">
        <title>101 Dothideomycetes genomes: a test case for predicting lifestyles and emergence of pathogens.</title>
        <authorList>
            <person name="Haridas S."/>
            <person name="Albert R."/>
            <person name="Binder M."/>
            <person name="Bloem J."/>
            <person name="Labutti K."/>
            <person name="Salamov A."/>
            <person name="Andreopoulos B."/>
            <person name="Baker S."/>
            <person name="Barry K."/>
            <person name="Bills G."/>
            <person name="Bluhm B."/>
            <person name="Cannon C."/>
            <person name="Castanera R."/>
            <person name="Culley D."/>
            <person name="Daum C."/>
            <person name="Ezra D."/>
            <person name="Gonzalez J."/>
            <person name="Henrissat B."/>
            <person name="Kuo A."/>
            <person name="Liang C."/>
            <person name="Lipzen A."/>
            <person name="Lutzoni F."/>
            <person name="Magnuson J."/>
            <person name="Mondo S."/>
            <person name="Nolan M."/>
            <person name="Ohm R."/>
            <person name="Pangilinan J."/>
            <person name="Park H.-J."/>
            <person name="Ramirez L."/>
            <person name="Alfaro M."/>
            <person name="Sun H."/>
            <person name="Tritt A."/>
            <person name="Yoshinaga Y."/>
            <person name="Zwiers L.-H."/>
            <person name="Turgeon B."/>
            <person name="Goodwin S."/>
            <person name="Spatafora J."/>
            <person name="Crous P."/>
            <person name="Grigoriev I."/>
        </authorList>
    </citation>
    <scope>NUCLEOTIDE SEQUENCE</scope>
    <source>
        <strain evidence="2">CBS 113389</strain>
    </source>
</reference>
<name>A0A6A6Q5T0_9PEZI</name>
<protein>
    <recommendedName>
        <fullName evidence="4">Pyridoxamine phosphate oxidase family protein</fullName>
    </recommendedName>
</protein>
<dbReference type="RefSeq" id="XP_033593562.1">
    <property type="nucleotide sequence ID" value="XM_033736290.1"/>
</dbReference>
<dbReference type="SUPFAM" id="SSF50475">
    <property type="entry name" value="FMN-binding split barrel"/>
    <property type="match status" value="1"/>
</dbReference>
<dbReference type="Proteomes" id="UP000799767">
    <property type="component" value="Unassembled WGS sequence"/>
</dbReference>
<dbReference type="EMBL" id="MU001631">
    <property type="protein sequence ID" value="KAF2486993.1"/>
    <property type="molecule type" value="Genomic_DNA"/>
</dbReference>
<evidence type="ECO:0000313" key="3">
    <source>
        <dbReference type="Proteomes" id="UP000799767"/>
    </source>
</evidence>
<dbReference type="Gene3D" id="2.30.110.10">
    <property type="entry name" value="Electron Transport, Fmn-binding Protein, Chain A"/>
    <property type="match status" value="1"/>
</dbReference>
<gene>
    <name evidence="2" type="ORF">BDY17DRAFT_319562</name>
</gene>
<evidence type="ECO:0000256" key="1">
    <source>
        <dbReference type="SAM" id="Phobius"/>
    </source>
</evidence>
<dbReference type="PANTHER" id="PTHR39336:SF1">
    <property type="entry name" value="PYRIDOXAMINE PHOSPHATE OXIDASE FAMILY PROTEIN (AFU_ORTHOLOGUE AFUA_6G11440)"/>
    <property type="match status" value="1"/>
</dbReference>
<dbReference type="PANTHER" id="PTHR39336">
    <property type="entry name" value="PYRIDOXAMINE PHOSPHATE OXIDASE FAMILY PROTEIN (AFU_ORTHOLOGUE AFUA_6G11440)"/>
    <property type="match status" value="1"/>
</dbReference>